<accession>A0A076EL00</accession>
<dbReference type="InterPro" id="IPR014710">
    <property type="entry name" value="RmlC-like_jellyroll"/>
</dbReference>
<dbReference type="EMBL" id="CP008947">
    <property type="protein sequence ID" value="AII04104.1"/>
    <property type="molecule type" value="Genomic_DNA"/>
</dbReference>
<dbReference type="PANTHER" id="PTHR36169">
    <property type="entry name" value="ETHANOLAMINE UTILIZATION PROTEIN EUTQ"/>
    <property type="match status" value="1"/>
</dbReference>
<proteinExistence type="predicted"/>
<dbReference type="Proteomes" id="UP000028488">
    <property type="component" value="Chromosome"/>
</dbReference>
<dbReference type="CDD" id="cd02228">
    <property type="entry name" value="cupin_EutQ"/>
    <property type="match status" value="1"/>
</dbReference>
<dbReference type="InterPro" id="IPR011051">
    <property type="entry name" value="RmlC_Cupin_sf"/>
</dbReference>
<dbReference type="InterPro" id="IPR010424">
    <property type="entry name" value="EutQ"/>
</dbReference>
<gene>
    <name evidence="1" type="ORF">EP51_05620</name>
</gene>
<dbReference type="Pfam" id="PF06249">
    <property type="entry name" value="EutQ"/>
    <property type="match status" value="1"/>
</dbReference>
<sequence length="131" mass="14644">MTVVDSSAIGRTVAPFRVTADFWKSLPQMPVAEYPGTEGFIDDVYANPDGSEMSAGYFELRRTDNPLDYLYEYDEMKVVLEGEFVLENLDTGQKEVAKAKDAIFLPKGSRIRFTTPDGALAYYVGHRSFAP</sequence>
<reference evidence="1 2" key="1">
    <citation type="submission" date="2014-07" db="EMBL/GenBank/DDBJ databases">
        <title>Genome Sequence of Rhodococcus opacus Strain R7, a Biodegrader of Mono- and Polycyclic Aromatic Hydrocarbons.</title>
        <authorList>
            <person name="Di Gennaro P."/>
            <person name="Zampolli J."/>
            <person name="Presti I."/>
            <person name="Cappelletti M."/>
            <person name="D'Ursi P."/>
            <person name="Orro A."/>
            <person name="Mezzelani A."/>
            <person name="Milanesi L."/>
        </authorList>
    </citation>
    <scope>NUCLEOTIDE SEQUENCE [LARGE SCALE GENOMIC DNA]</scope>
    <source>
        <strain evidence="1 2">R7</strain>
    </source>
</reference>
<dbReference type="SUPFAM" id="SSF51182">
    <property type="entry name" value="RmlC-like cupins"/>
    <property type="match status" value="1"/>
</dbReference>
<dbReference type="eggNOG" id="COG4766">
    <property type="taxonomic scope" value="Bacteria"/>
</dbReference>
<organism evidence="1 2">
    <name type="scientific">Rhodococcus opacus</name>
    <name type="common">Nocardia opaca</name>
    <dbReference type="NCBI Taxonomy" id="37919"/>
    <lineage>
        <taxon>Bacteria</taxon>
        <taxon>Bacillati</taxon>
        <taxon>Actinomycetota</taxon>
        <taxon>Actinomycetes</taxon>
        <taxon>Mycobacteriales</taxon>
        <taxon>Nocardiaceae</taxon>
        <taxon>Rhodococcus</taxon>
    </lineage>
</organism>
<protein>
    <submittedName>
        <fullName evidence="1">Ethanolamine utilization protein</fullName>
    </submittedName>
</protein>
<evidence type="ECO:0000313" key="1">
    <source>
        <dbReference type="EMBL" id="AII04104.1"/>
    </source>
</evidence>
<name>A0A076EL00_RHOOP</name>
<dbReference type="PANTHER" id="PTHR36169:SF1">
    <property type="entry name" value="ACETATE KINASE EUTQ"/>
    <property type="match status" value="1"/>
</dbReference>
<dbReference type="AlphaFoldDB" id="A0A076EL00"/>
<evidence type="ECO:0000313" key="2">
    <source>
        <dbReference type="Proteomes" id="UP000028488"/>
    </source>
</evidence>
<dbReference type="Gene3D" id="2.60.120.10">
    <property type="entry name" value="Jelly Rolls"/>
    <property type="match status" value="1"/>
</dbReference>
<dbReference type="RefSeq" id="WP_037227739.1">
    <property type="nucleotide sequence ID" value="NZ_CP008947.1"/>
</dbReference>